<evidence type="ECO:0000313" key="2">
    <source>
        <dbReference type="EMBL" id="NIE44515.1"/>
    </source>
</evidence>
<name>A0A6G5A0G8_RHIMP</name>
<protein>
    <submittedName>
        <fullName evidence="2">Putative secreted protein</fullName>
    </submittedName>
</protein>
<organism evidence="2">
    <name type="scientific">Rhipicephalus microplus</name>
    <name type="common">Cattle tick</name>
    <name type="synonym">Boophilus microplus</name>
    <dbReference type="NCBI Taxonomy" id="6941"/>
    <lineage>
        <taxon>Eukaryota</taxon>
        <taxon>Metazoa</taxon>
        <taxon>Ecdysozoa</taxon>
        <taxon>Arthropoda</taxon>
        <taxon>Chelicerata</taxon>
        <taxon>Arachnida</taxon>
        <taxon>Acari</taxon>
        <taxon>Parasitiformes</taxon>
        <taxon>Ixodida</taxon>
        <taxon>Ixodoidea</taxon>
        <taxon>Ixodidae</taxon>
        <taxon>Rhipicephalinae</taxon>
        <taxon>Rhipicephalus</taxon>
        <taxon>Boophilus</taxon>
    </lineage>
</organism>
<feature type="signal peptide" evidence="1">
    <location>
        <begin position="1"/>
        <end position="16"/>
    </location>
</feature>
<feature type="chain" id="PRO_5026095882" evidence="1">
    <location>
        <begin position="17"/>
        <end position="93"/>
    </location>
</feature>
<proteinExistence type="predicted"/>
<evidence type="ECO:0000256" key="1">
    <source>
        <dbReference type="SAM" id="SignalP"/>
    </source>
</evidence>
<dbReference type="AlphaFoldDB" id="A0A6G5A0G8"/>
<reference evidence="2" key="1">
    <citation type="submission" date="2020-03" db="EMBL/GenBank/DDBJ databases">
        <title>A transcriptome and proteome of the tick Rhipicephalus microplus shaped by the genetic composition of its hosts and developmental stage.</title>
        <authorList>
            <person name="Garcia G.R."/>
            <person name="Ribeiro J.M.C."/>
            <person name="Maruyama S.R."/>
            <person name="Gardinasse L.G."/>
            <person name="Nelson K."/>
            <person name="Ferreira B.R."/>
            <person name="Andrade T.G."/>
            <person name="Santos I.K.F.M."/>
        </authorList>
    </citation>
    <scope>NUCLEOTIDE SEQUENCE</scope>
    <source>
        <strain evidence="2">NSGR</strain>
        <tissue evidence="2">Salivary glands</tissue>
    </source>
</reference>
<dbReference type="OrthoDB" id="6490245at2759"/>
<dbReference type="EMBL" id="GIKN01002242">
    <property type="protein sequence ID" value="NIE44515.1"/>
    <property type="molecule type" value="Transcribed_RNA"/>
</dbReference>
<dbReference type="VEuPathDB" id="VectorBase:LOC119187275"/>
<accession>A0A6G5A0G8</accession>
<sequence>MKGLTFCFIMLLAVYSMQFCNDFTRLTDIKPVGKVSTAIDKLTQLAVMKKIRCSENTRQMLERARQMDLKRMRTRREFMRILFQLGLYSILEI</sequence>
<keyword evidence="1" id="KW-0732">Signal</keyword>